<keyword evidence="6" id="KW-0811">Translocation</keyword>
<name>A0ABV8CE52_9GAMM</name>
<evidence type="ECO:0000313" key="10">
    <source>
        <dbReference type="Proteomes" id="UP001595758"/>
    </source>
</evidence>
<evidence type="ECO:0000256" key="2">
    <source>
        <dbReference type="ARBA" id="ARBA00022448"/>
    </source>
</evidence>
<dbReference type="Pfam" id="PF02416">
    <property type="entry name" value="TatA_B_E"/>
    <property type="match status" value="1"/>
</dbReference>
<evidence type="ECO:0000256" key="6">
    <source>
        <dbReference type="ARBA" id="ARBA00023010"/>
    </source>
</evidence>
<evidence type="ECO:0000256" key="4">
    <source>
        <dbReference type="ARBA" id="ARBA00022927"/>
    </source>
</evidence>
<evidence type="ECO:0000256" key="5">
    <source>
        <dbReference type="ARBA" id="ARBA00022989"/>
    </source>
</evidence>
<organism evidence="9 10">
    <name type="scientific">Legionella dresdenensis</name>
    <dbReference type="NCBI Taxonomy" id="450200"/>
    <lineage>
        <taxon>Bacteria</taxon>
        <taxon>Pseudomonadati</taxon>
        <taxon>Pseudomonadota</taxon>
        <taxon>Gammaproteobacteria</taxon>
        <taxon>Legionellales</taxon>
        <taxon>Legionellaceae</taxon>
        <taxon>Legionella</taxon>
    </lineage>
</organism>
<dbReference type="RefSeq" id="WP_382341645.1">
    <property type="nucleotide sequence ID" value="NZ_JBHSAB010000004.1"/>
</dbReference>
<accession>A0ABV8CE52</accession>
<comment type="caution">
    <text evidence="9">The sequence shown here is derived from an EMBL/GenBank/DDBJ whole genome shotgun (WGS) entry which is preliminary data.</text>
</comment>
<reference evidence="10" key="1">
    <citation type="journal article" date="2019" name="Int. J. Syst. Evol. Microbiol.">
        <title>The Global Catalogue of Microorganisms (GCM) 10K type strain sequencing project: providing services to taxonomists for standard genome sequencing and annotation.</title>
        <authorList>
            <consortium name="The Broad Institute Genomics Platform"/>
            <consortium name="The Broad Institute Genome Sequencing Center for Infectious Disease"/>
            <person name="Wu L."/>
            <person name="Ma J."/>
        </authorList>
    </citation>
    <scope>NUCLEOTIDE SEQUENCE [LARGE SCALE GENOMIC DNA]</scope>
    <source>
        <strain evidence="10">CCUG 59858</strain>
    </source>
</reference>
<evidence type="ECO:0000256" key="7">
    <source>
        <dbReference type="ARBA" id="ARBA00023136"/>
    </source>
</evidence>
<keyword evidence="5" id="KW-1133">Transmembrane helix</keyword>
<protein>
    <submittedName>
        <fullName evidence="9">Twin-arginine translocase TatA/TatE family subunit</fullName>
    </submittedName>
</protein>
<dbReference type="Gene3D" id="1.20.5.3310">
    <property type="match status" value="1"/>
</dbReference>
<proteinExistence type="predicted"/>
<dbReference type="Proteomes" id="UP001595758">
    <property type="component" value="Unassembled WGS sequence"/>
</dbReference>
<evidence type="ECO:0000256" key="3">
    <source>
        <dbReference type="ARBA" id="ARBA00022692"/>
    </source>
</evidence>
<keyword evidence="2" id="KW-0813">Transport</keyword>
<comment type="subcellular location">
    <subcellularLocation>
        <location evidence="1">Membrane</location>
        <topology evidence="1">Single-pass membrane protein</topology>
    </subcellularLocation>
</comment>
<keyword evidence="10" id="KW-1185">Reference proteome</keyword>
<dbReference type="InterPro" id="IPR003369">
    <property type="entry name" value="TatA/B/E"/>
</dbReference>
<evidence type="ECO:0000256" key="1">
    <source>
        <dbReference type="ARBA" id="ARBA00004167"/>
    </source>
</evidence>
<keyword evidence="3" id="KW-0812">Transmembrane</keyword>
<dbReference type="EMBL" id="JBHSAB010000004">
    <property type="protein sequence ID" value="MFC3908259.1"/>
    <property type="molecule type" value="Genomic_DNA"/>
</dbReference>
<gene>
    <name evidence="9" type="ORF">ACFORL_04110</name>
</gene>
<sequence length="74" mass="8403">MMSGELLVVLAVAIVVFGPEKLPMLAEHVAKAVKKFNQLKNQANQLWQAELARQQLQENQRKAEQADSVYRNLQ</sequence>
<feature type="coiled-coil region" evidence="8">
    <location>
        <begin position="39"/>
        <end position="69"/>
    </location>
</feature>
<evidence type="ECO:0000313" key="9">
    <source>
        <dbReference type="EMBL" id="MFC3908259.1"/>
    </source>
</evidence>
<keyword evidence="8" id="KW-0175">Coiled coil</keyword>
<evidence type="ECO:0000256" key="8">
    <source>
        <dbReference type="SAM" id="Coils"/>
    </source>
</evidence>
<keyword evidence="4" id="KW-0653">Protein transport</keyword>
<keyword evidence="7" id="KW-0472">Membrane</keyword>